<keyword evidence="3 9" id="KW-0274">FAD</keyword>
<dbReference type="Pfam" id="PF07992">
    <property type="entry name" value="Pyr_redox_2"/>
    <property type="match status" value="1"/>
</dbReference>
<dbReference type="AlphaFoldDB" id="A0A656IJU1"/>
<dbReference type="GO" id="GO:0003955">
    <property type="term" value="F:NAD(P)H dehydrogenase (quinone) activity"/>
    <property type="evidence" value="ECO:0007669"/>
    <property type="project" value="TreeGrafter"/>
</dbReference>
<dbReference type="InterPro" id="IPR001100">
    <property type="entry name" value="Pyr_nuc-diS_OxRdtase"/>
</dbReference>
<accession>A0A656IJU1</accession>
<dbReference type="PIRSF" id="PIRSF000350">
    <property type="entry name" value="Mercury_reductase_MerA"/>
    <property type="match status" value="1"/>
</dbReference>
<dbReference type="SUPFAM" id="SSF55424">
    <property type="entry name" value="FAD/NAD-linked reductases, dimerisation (C-terminal) domain"/>
    <property type="match status" value="1"/>
</dbReference>
<feature type="binding site" evidence="9">
    <location>
        <position position="259"/>
    </location>
    <ligand>
        <name>NAD(+)</name>
        <dbReference type="ChEBI" id="CHEBI:57540"/>
    </ligand>
</feature>
<comment type="caution">
    <text evidence="14">The sequence shown here is derived from an EMBL/GenBank/DDBJ whole genome shotgun (WGS) entry which is preliminary data.</text>
</comment>
<evidence type="ECO:0000313" key="15">
    <source>
        <dbReference type="Proteomes" id="UP000014535"/>
    </source>
</evidence>
<dbReference type="SUPFAM" id="SSF51905">
    <property type="entry name" value="FAD/NAD(P)-binding domain"/>
    <property type="match status" value="1"/>
</dbReference>
<keyword evidence="9" id="KW-0520">NAD</keyword>
<feature type="binding site" evidence="9">
    <location>
        <position position="60"/>
    </location>
    <ligand>
        <name>FAD</name>
        <dbReference type="ChEBI" id="CHEBI:57692"/>
    </ligand>
</feature>
<organism evidence="14 15">
    <name type="scientific">Salmonella enteritidis (strain 2009K0958)</name>
    <dbReference type="NCBI Taxonomy" id="1192586"/>
    <lineage>
        <taxon>Bacteria</taxon>
        <taxon>Pseudomonadati</taxon>
        <taxon>Pseudomonadota</taxon>
        <taxon>Gammaproteobacteria</taxon>
        <taxon>Enterobacterales</taxon>
        <taxon>Enterobacteriaceae</taxon>
        <taxon>Salmonella</taxon>
    </lineage>
</organism>
<name>A0A656IJU1_SALE2</name>
<dbReference type="Proteomes" id="UP000014535">
    <property type="component" value="Unassembled WGS sequence"/>
</dbReference>
<evidence type="ECO:0000256" key="11">
    <source>
        <dbReference type="RuleBase" id="RU003691"/>
    </source>
</evidence>
<dbReference type="FunFam" id="3.50.50.60:FF:000128">
    <property type="entry name" value="Pyridine nucleotide-disulfide oxidoreductase YkgC"/>
    <property type="match status" value="1"/>
</dbReference>
<feature type="binding site" evidence="9">
    <location>
        <position position="196"/>
    </location>
    <ligand>
        <name>NAD(+)</name>
        <dbReference type="ChEBI" id="CHEBI:57540"/>
    </ligand>
</feature>
<evidence type="ECO:0000256" key="3">
    <source>
        <dbReference type="ARBA" id="ARBA00022827"/>
    </source>
</evidence>
<feature type="binding site" evidence="9">
    <location>
        <position position="300"/>
    </location>
    <ligand>
        <name>FAD</name>
        <dbReference type="ChEBI" id="CHEBI:57692"/>
    </ligand>
</feature>
<dbReference type="PRINTS" id="PR00411">
    <property type="entry name" value="PNDRDTASEI"/>
</dbReference>
<evidence type="ECO:0000313" key="14">
    <source>
        <dbReference type="EMBL" id="EPI75756.1"/>
    </source>
</evidence>
<gene>
    <name evidence="14" type="ORF">A673_00559</name>
</gene>
<dbReference type="GO" id="GO:0050660">
    <property type="term" value="F:flavin adenine dinucleotide binding"/>
    <property type="evidence" value="ECO:0007669"/>
    <property type="project" value="TreeGrafter"/>
</dbReference>
<dbReference type="NCBIfam" id="NF040477">
    <property type="entry name" value="chlor_oxi_RclA"/>
    <property type="match status" value="1"/>
</dbReference>
<dbReference type="PRINTS" id="PR00368">
    <property type="entry name" value="FADPNR"/>
</dbReference>
<dbReference type="InterPro" id="IPR016156">
    <property type="entry name" value="FAD/NAD-linked_Rdtase_dimer_sf"/>
</dbReference>
<dbReference type="FunFam" id="3.30.390.30:FF:000001">
    <property type="entry name" value="Dihydrolipoyl dehydrogenase"/>
    <property type="match status" value="1"/>
</dbReference>
<keyword evidence="2 11" id="KW-0285">Flavoprotein</keyword>
<feature type="active site" description="Proton acceptor" evidence="8">
    <location>
        <position position="434"/>
    </location>
</feature>
<evidence type="ECO:0000259" key="12">
    <source>
        <dbReference type="Pfam" id="PF02852"/>
    </source>
</evidence>
<dbReference type="PROSITE" id="PS00076">
    <property type="entry name" value="PYRIDINE_REDOX_1"/>
    <property type="match status" value="1"/>
</dbReference>
<feature type="domain" description="Pyridine nucleotide-disulphide oxidoreductase dimerisation" evidence="12">
    <location>
        <begin position="336"/>
        <end position="443"/>
    </location>
</feature>
<feature type="domain" description="FAD/NAD(P)-binding" evidence="13">
    <location>
        <begin position="13"/>
        <end position="309"/>
    </location>
</feature>
<keyword evidence="9" id="KW-0547">Nucleotide-binding</keyword>
<evidence type="ECO:0000256" key="4">
    <source>
        <dbReference type="ARBA" id="ARBA00022857"/>
    </source>
</evidence>
<dbReference type="Gene3D" id="3.30.390.30">
    <property type="match status" value="1"/>
</dbReference>
<feature type="disulfide bond" description="Redox-active" evidence="10">
    <location>
        <begin position="51"/>
        <end position="56"/>
    </location>
</feature>
<dbReference type="InterPro" id="IPR012999">
    <property type="entry name" value="Pyr_OxRdtase_I_AS"/>
</dbReference>
<keyword evidence="6" id="KW-1015">Disulfide bond</keyword>
<comment type="similarity">
    <text evidence="1 11">Belongs to the class-I pyridine nucleotide-disulfide oxidoreductase family.</text>
</comment>
<dbReference type="EMBL" id="ATFT01000009">
    <property type="protein sequence ID" value="EPI75756.1"/>
    <property type="molecule type" value="Genomic_DNA"/>
</dbReference>
<dbReference type="PANTHER" id="PTHR43014">
    <property type="entry name" value="MERCURIC REDUCTASE"/>
    <property type="match status" value="1"/>
</dbReference>
<evidence type="ECO:0000259" key="13">
    <source>
        <dbReference type="Pfam" id="PF07992"/>
    </source>
</evidence>
<dbReference type="InterPro" id="IPR004099">
    <property type="entry name" value="Pyr_nucl-diS_OxRdtase_dimer"/>
</dbReference>
<evidence type="ECO:0000256" key="1">
    <source>
        <dbReference type="ARBA" id="ARBA00007532"/>
    </source>
</evidence>
<dbReference type="InterPro" id="IPR054847">
    <property type="entry name" value="chlor_oxi_RclA"/>
</dbReference>
<keyword evidence="7 11" id="KW-0676">Redox-active center</keyword>
<proteinExistence type="inferred from homology"/>
<sequence length="449" mass="48669">MVIWRRKKMTQYQALIIGFGKAGKTLAATLAKTGWRVAIIEQSASMFGGTCINIGCIPTKTLVHDAEREGDFSVAMQRKAAVVNFLRDKNFHNLADLDNVDVIEGRAEFIDNHTLRVFQADGERVLRGEKIFINTGAESVIPAITGLTTTAGVFDSTGLLSLSQRPARLGILGGGYIGLEFASMFANFGTKVTIFEAAPQFLPREDQDIAQAITHILQEKGVELILNANVQAVSSKEGAVQVETPEGAHLVDALLVASGRKPATAGLQLQNAGVAVNERGGIIVDDYLRTTADNIWAMGDVTGGLQFTYISLDDFRIVRDGLLGDGKRSTRDRQNVPYSVFMTPPLSRVGLTEEQARASGATVQVVTLPVAAIPRARVMNDTRGVLKAVVDVNTQRIVGVSLLCVDSHEMINIVKTVMDADLPYTVLRDQIFTHPTMSESLNDLFSLIK</sequence>
<dbReference type="GO" id="GO:0006979">
    <property type="term" value="P:response to oxidative stress"/>
    <property type="evidence" value="ECO:0007669"/>
    <property type="project" value="UniProtKB-ARBA"/>
</dbReference>
<evidence type="ECO:0000256" key="5">
    <source>
        <dbReference type="ARBA" id="ARBA00023002"/>
    </source>
</evidence>
<evidence type="ECO:0000256" key="10">
    <source>
        <dbReference type="PIRSR" id="PIRSR000350-4"/>
    </source>
</evidence>
<reference evidence="14 15" key="1">
    <citation type="submission" date="2013-04" db="EMBL/GenBank/DDBJ databases">
        <authorList>
            <person name="McClelland M."/>
            <person name="Porwollik S."/>
            <person name="Desai P."/>
            <person name="Cheng P."/>
            <person name="Wollam A."/>
            <person name="Pepin K."/>
            <person name="Palsikar V.B."/>
            <person name="Fulton L."/>
            <person name="Fulton R."/>
            <person name="Delehaunty K."/>
            <person name="Fronick C."/>
            <person name="Godfrey J."/>
            <person name="Waligorski J."/>
            <person name="Appelbaum E."/>
            <person name="Tomlinson C."/>
            <person name="Warren W."/>
            <person name="Sodergren E."/>
            <person name="Weinstock G."/>
            <person name="Wilson R.K."/>
        </authorList>
    </citation>
    <scope>NUCLEOTIDE SEQUENCE [LARGE SCALE GENOMIC DNA]</scope>
    <source>
        <strain evidence="14 15">2009K0958</strain>
    </source>
</reference>
<dbReference type="GO" id="GO:0016668">
    <property type="term" value="F:oxidoreductase activity, acting on a sulfur group of donors, NAD(P) as acceptor"/>
    <property type="evidence" value="ECO:0007669"/>
    <property type="project" value="InterPro"/>
</dbReference>
<dbReference type="NCBIfam" id="NF005572">
    <property type="entry name" value="PRK07251.1"/>
    <property type="match status" value="1"/>
</dbReference>
<comment type="cofactor">
    <cofactor evidence="9">
        <name>FAD</name>
        <dbReference type="ChEBI" id="CHEBI:57692"/>
    </cofactor>
    <text evidence="9">Binds 1 FAD per subunit.</text>
</comment>
<dbReference type="Gene3D" id="3.50.50.60">
    <property type="entry name" value="FAD/NAD(P)-binding domain"/>
    <property type="match status" value="2"/>
</dbReference>
<dbReference type="Pfam" id="PF02852">
    <property type="entry name" value="Pyr_redox_dim"/>
    <property type="match status" value="1"/>
</dbReference>
<evidence type="ECO:0000256" key="6">
    <source>
        <dbReference type="ARBA" id="ARBA00023157"/>
    </source>
</evidence>
<dbReference type="InterPro" id="IPR036188">
    <property type="entry name" value="FAD/NAD-bd_sf"/>
</dbReference>
<protein>
    <submittedName>
        <fullName evidence="14">Pyridine nucleotide-disulfide oxidoreductase</fullName>
    </submittedName>
</protein>
<keyword evidence="4" id="KW-0521">NADP</keyword>
<feature type="binding site" evidence="9">
    <location>
        <begin position="173"/>
        <end position="180"/>
    </location>
    <ligand>
        <name>NAD(+)</name>
        <dbReference type="ChEBI" id="CHEBI:57540"/>
    </ligand>
</feature>
<evidence type="ECO:0000256" key="8">
    <source>
        <dbReference type="PIRSR" id="PIRSR000350-2"/>
    </source>
</evidence>
<dbReference type="PANTHER" id="PTHR43014:SF4">
    <property type="entry name" value="PYRIDINE NUCLEOTIDE-DISULFIDE OXIDOREDUCTASE RCLA-RELATED"/>
    <property type="match status" value="1"/>
</dbReference>
<evidence type="ECO:0000256" key="9">
    <source>
        <dbReference type="PIRSR" id="PIRSR000350-3"/>
    </source>
</evidence>
<evidence type="ECO:0000256" key="7">
    <source>
        <dbReference type="ARBA" id="ARBA00023284"/>
    </source>
</evidence>
<dbReference type="InterPro" id="IPR023753">
    <property type="entry name" value="FAD/NAD-binding_dom"/>
</dbReference>
<evidence type="ECO:0000256" key="2">
    <source>
        <dbReference type="ARBA" id="ARBA00022630"/>
    </source>
</evidence>
<keyword evidence="5 11" id="KW-0560">Oxidoreductase</keyword>